<comment type="caution">
    <text evidence="2">The sequence shown here is derived from an EMBL/GenBank/DDBJ whole genome shotgun (WGS) entry which is preliminary data.</text>
</comment>
<dbReference type="RefSeq" id="WP_359783042.1">
    <property type="nucleotide sequence ID" value="NZ_JBEYRR010000013.1"/>
</dbReference>
<gene>
    <name evidence="2" type="ORF">AB0887_32530</name>
</gene>
<evidence type="ECO:0000256" key="1">
    <source>
        <dbReference type="SAM" id="MobiDB-lite"/>
    </source>
</evidence>
<organism evidence="2 3">
    <name type="scientific">Streptomyces huasconensis</name>
    <dbReference type="NCBI Taxonomy" id="1854574"/>
    <lineage>
        <taxon>Bacteria</taxon>
        <taxon>Bacillati</taxon>
        <taxon>Actinomycetota</taxon>
        <taxon>Actinomycetes</taxon>
        <taxon>Kitasatosporales</taxon>
        <taxon>Streptomycetaceae</taxon>
        <taxon>Streptomyces</taxon>
    </lineage>
</organism>
<proteinExistence type="predicted"/>
<feature type="region of interest" description="Disordered" evidence="1">
    <location>
        <begin position="1"/>
        <end position="22"/>
    </location>
</feature>
<reference evidence="2 3" key="1">
    <citation type="submission" date="2024-06" db="EMBL/GenBank/DDBJ databases">
        <title>The Natural Products Discovery Center: Release of the First 8490 Sequenced Strains for Exploring Actinobacteria Biosynthetic Diversity.</title>
        <authorList>
            <person name="Kalkreuter E."/>
            <person name="Kautsar S.A."/>
            <person name="Yang D."/>
            <person name="Bader C.D."/>
            <person name="Teijaro C.N."/>
            <person name="Fluegel L."/>
            <person name="Davis C.M."/>
            <person name="Simpson J.R."/>
            <person name="Lauterbach L."/>
            <person name="Steele A.D."/>
            <person name="Gui C."/>
            <person name="Meng S."/>
            <person name="Li G."/>
            <person name="Viehrig K."/>
            <person name="Ye F."/>
            <person name="Su P."/>
            <person name="Kiefer A.F."/>
            <person name="Nichols A."/>
            <person name="Cepeda A.J."/>
            <person name="Yan W."/>
            <person name="Fan B."/>
            <person name="Jiang Y."/>
            <person name="Adhikari A."/>
            <person name="Zheng C.-J."/>
            <person name="Schuster L."/>
            <person name="Cowan T.M."/>
            <person name="Smanski M.J."/>
            <person name="Chevrette M.G."/>
            <person name="De Carvalho L.P.S."/>
            <person name="Shen B."/>
        </authorList>
    </citation>
    <scope>NUCLEOTIDE SEQUENCE [LARGE SCALE GENOMIC DNA]</scope>
    <source>
        <strain evidence="2 3">NPDC047833</strain>
    </source>
</reference>
<evidence type="ECO:0000313" key="3">
    <source>
        <dbReference type="Proteomes" id="UP001553843"/>
    </source>
</evidence>
<protein>
    <submittedName>
        <fullName evidence="2">Uncharacterized protein</fullName>
    </submittedName>
</protein>
<dbReference type="EMBL" id="JBEYRS010000018">
    <property type="protein sequence ID" value="MEW2366664.1"/>
    <property type="molecule type" value="Genomic_DNA"/>
</dbReference>
<feature type="compositionally biased region" description="Pro residues" evidence="1">
    <location>
        <begin position="11"/>
        <end position="22"/>
    </location>
</feature>
<evidence type="ECO:0000313" key="2">
    <source>
        <dbReference type="EMBL" id="MEW2366664.1"/>
    </source>
</evidence>
<accession>A0ABV3M5Y6</accession>
<feature type="compositionally biased region" description="Low complexity" evidence="1">
    <location>
        <begin position="1"/>
        <end position="10"/>
    </location>
</feature>
<sequence>MTEPSSAEAAVPPPLASPERIPTPWPEFTSVLDLVFRHKAGVIAEEGSAEATIGQDIALHVAAREINTLLFTTAPPTAQPGALALEIKAHPTPDYINNRVRHPARGRHPELVVIEHYERLRAEPRYIPNQYDPIDDLDYEPPTAADELLQCVRDIHIDIPLLLTTTVSGQPQLPRPLDHWLDTSHPAVTLTEVCKPVILLRRTTGQTVEARLEINPSGPSGHRVPMAWPAKRQ</sequence>
<keyword evidence="3" id="KW-1185">Reference proteome</keyword>
<dbReference type="Proteomes" id="UP001553843">
    <property type="component" value="Unassembled WGS sequence"/>
</dbReference>
<name>A0ABV3M5Y6_9ACTN</name>